<evidence type="ECO:0000256" key="1">
    <source>
        <dbReference type="ARBA" id="ARBA00022723"/>
    </source>
</evidence>
<feature type="region of interest" description="Disordered" evidence="4">
    <location>
        <begin position="1"/>
        <end position="32"/>
    </location>
</feature>
<evidence type="ECO:0000256" key="4">
    <source>
        <dbReference type="SAM" id="MobiDB-lite"/>
    </source>
</evidence>
<comment type="caution">
    <text evidence="6">The sequence shown here is derived from an EMBL/GenBank/DDBJ whole genome shotgun (WGS) entry which is preliminary data.</text>
</comment>
<evidence type="ECO:0000259" key="5">
    <source>
        <dbReference type="PROSITE" id="PS50222"/>
    </source>
</evidence>
<accession>A0A2R5GCV5</accession>
<dbReference type="EMBL" id="BEYU01000049">
    <property type="protein sequence ID" value="GBG28807.1"/>
    <property type="molecule type" value="Genomic_DNA"/>
</dbReference>
<dbReference type="Gene3D" id="1.10.238.10">
    <property type="entry name" value="EF-hand"/>
    <property type="match status" value="2"/>
</dbReference>
<evidence type="ECO:0000313" key="6">
    <source>
        <dbReference type="EMBL" id="GBG28807.1"/>
    </source>
</evidence>
<reference evidence="6 7" key="1">
    <citation type="submission" date="2017-12" db="EMBL/GenBank/DDBJ databases">
        <title>Sequencing, de novo assembly and annotation of complete genome of a new Thraustochytrid species, strain FCC1311.</title>
        <authorList>
            <person name="Sedici K."/>
            <person name="Godart F."/>
            <person name="Aiese Cigliano R."/>
            <person name="Sanseverino W."/>
            <person name="Barakat M."/>
            <person name="Ortet P."/>
            <person name="Marechal E."/>
            <person name="Cagnac O."/>
            <person name="Amato A."/>
        </authorList>
    </citation>
    <scope>NUCLEOTIDE SEQUENCE [LARGE SCALE GENOMIC DNA]</scope>
</reference>
<dbReference type="GO" id="GO:0005509">
    <property type="term" value="F:calcium ion binding"/>
    <property type="evidence" value="ECO:0007669"/>
    <property type="project" value="InterPro"/>
</dbReference>
<keyword evidence="3" id="KW-0106">Calcium</keyword>
<evidence type="ECO:0000256" key="3">
    <source>
        <dbReference type="ARBA" id="ARBA00022837"/>
    </source>
</evidence>
<dbReference type="PROSITE" id="PS00018">
    <property type="entry name" value="EF_HAND_1"/>
    <property type="match status" value="2"/>
</dbReference>
<keyword evidence="2" id="KW-0677">Repeat</keyword>
<feature type="domain" description="EF-hand" evidence="5">
    <location>
        <begin position="251"/>
        <end position="286"/>
    </location>
</feature>
<feature type="region of interest" description="Disordered" evidence="4">
    <location>
        <begin position="347"/>
        <end position="370"/>
    </location>
</feature>
<evidence type="ECO:0000256" key="2">
    <source>
        <dbReference type="ARBA" id="ARBA00022737"/>
    </source>
</evidence>
<dbReference type="InterPro" id="IPR002048">
    <property type="entry name" value="EF_hand_dom"/>
</dbReference>
<dbReference type="SMART" id="SM00054">
    <property type="entry name" value="EFh"/>
    <property type="match status" value="3"/>
</dbReference>
<dbReference type="PROSITE" id="PS50222">
    <property type="entry name" value="EF_HAND_2"/>
    <property type="match status" value="2"/>
</dbReference>
<dbReference type="OrthoDB" id="272512at2759"/>
<keyword evidence="6" id="KW-0808">Transferase</keyword>
<keyword evidence="1" id="KW-0479">Metal-binding</keyword>
<dbReference type="InterPro" id="IPR018247">
    <property type="entry name" value="EF_Hand_1_Ca_BS"/>
</dbReference>
<keyword evidence="7" id="KW-1185">Reference proteome</keyword>
<organism evidence="6 7">
    <name type="scientific">Hondaea fermentalgiana</name>
    <dbReference type="NCBI Taxonomy" id="2315210"/>
    <lineage>
        <taxon>Eukaryota</taxon>
        <taxon>Sar</taxon>
        <taxon>Stramenopiles</taxon>
        <taxon>Bigyra</taxon>
        <taxon>Labyrinthulomycetes</taxon>
        <taxon>Thraustochytrida</taxon>
        <taxon>Thraustochytriidae</taxon>
        <taxon>Hondaea</taxon>
    </lineage>
</organism>
<dbReference type="Pfam" id="PF13499">
    <property type="entry name" value="EF-hand_7"/>
    <property type="match status" value="1"/>
</dbReference>
<name>A0A2R5GCV5_9STRA</name>
<feature type="domain" description="EF-hand" evidence="5">
    <location>
        <begin position="181"/>
        <end position="216"/>
    </location>
</feature>
<dbReference type="InterPro" id="IPR011992">
    <property type="entry name" value="EF-hand-dom_pair"/>
</dbReference>
<dbReference type="Proteomes" id="UP000241890">
    <property type="component" value="Unassembled WGS sequence"/>
</dbReference>
<protein>
    <submittedName>
        <fullName evidence="6">Lysophosphatidylcholine acyltransferase 2</fullName>
    </submittedName>
</protein>
<feature type="compositionally biased region" description="Basic and acidic residues" evidence="4">
    <location>
        <begin position="1"/>
        <end position="23"/>
    </location>
</feature>
<dbReference type="GO" id="GO:0016746">
    <property type="term" value="F:acyltransferase activity"/>
    <property type="evidence" value="ECO:0007669"/>
    <property type="project" value="UniProtKB-KW"/>
</dbReference>
<dbReference type="InParanoid" id="A0A2R5GCV5"/>
<proteinExistence type="predicted"/>
<dbReference type="SUPFAM" id="SSF47473">
    <property type="entry name" value="EF-hand"/>
    <property type="match status" value="1"/>
</dbReference>
<evidence type="ECO:0000313" key="7">
    <source>
        <dbReference type="Proteomes" id="UP000241890"/>
    </source>
</evidence>
<keyword evidence="6" id="KW-0012">Acyltransferase</keyword>
<gene>
    <name evidence="6" type="ORF">FCC1311_062821</name>
</gene>
<sequence>MLSREKHGEKDRAEGDQNARTPEHDDEEYNPFEYNTPVTSYELAKMVFMYPVAIKYRYKHFNPAYVCTRAKDYFHRRHFTQFVQHLEVVFLPVHYPTEAEKEDPTLFANAVRDEIAKELGARTTNHYFEDCKLFQAALDRRQAKHVLAPLEKRRPIDNVFLNGLQVKEIKDIFGDSGSHLSEIKAALKVFEAFDTNEDSNIDYEEFCKATGCPSESSLSKILFDFCDRDDSGTINFRDLVLSMALTSAKATSEEKARLVFRLLDSDEDGLVSGDDVRNLLELSQGGEYKDAEAVEPEIKQIFATANEKGAKQDSDGEPLLDWELFRELIQDKPALVNCAISKVKTKQKFPDFDAPPEEPSPQTKSKKKTK</sequence>
<dbReference type="SMR" id="A0A2R5GCV5"/>
<dbReference type="PANTHER" id="PTHR45942">
    <property type="entry name" value="PROTEIN PHOSPATASE 3 REGULATORY SUBUNIT B ALPHA ISOFORM TYPE 1"/>
    <property type="match status" value="1"/>
</dbReference>
<dbReference type="AlphaFoldDB" id="A0A2R5GCV5"/>